<reference evidence="2 3" key="1">
    <citation type="journal article" date="2012" name="PLoS Pathog.">
        <title>Diverse lifestyles and strategies of plant pathogenesis encoded in the genomes of eighteen Dothideomycetes fungi.</title>
        <authorList>
            <person name="Ohm R.A."/>
            <person name="Feau N."/>
            <person name="Henrissat B."/>
            <person name="Schoch C.L."/>
            <person name="Horwitz B.A."/>
            <person name="Barry K.W."/>
            <person name="Condon B.J."/>
            <person name="Copeland A.C."/>
            <person name="Dhillon B."/>
            <person name="Glaser F."/>
            <person name="Hesse C.N."/>
            <person name="Kosti I."/>
            <person name="LaButti K."/>
            <person name="Lindquist E.A."/>
            <person name="Lucas S."/>
            <person name="Salamov A.A."/>
            <person name="Bradshaw R.E."/>
            <person name="Ciuffetti L."/>
            <person name="Hamelin R.C."/>
            <person name="Kema G.H.J."/>
            <person name="Lawrence C."/>
            <person name="Scott J.A."/>
            <person name="Spatafora J.W."/>
            <person name="Turgeon B.G."/>
            <person name="de Wit P.J.G.M."/>
            <person name="Zhong S."/>
            <person name="Goodwin S.B."/>
            <person name="Grigoriev I.V."/>
        </authorList>
    </citation>
    <scope>NUCLEOTIDE SEQUENCE [LARGE SCALE GENOMIC DNA]</scope>
    <source>
        <strain evidence="2 3">UAMH 10762</strain>
    </source>
</reference>
<evidence type="ECO:0000256" key="1">
    <source>
        <dbReference type="SAM" id="MobiDB-lite"/>
    </source>
</evidence>
<dbReference type="EMBL" id="KB445551">
    <property type="protein sequence ID" value="EMD00074.1"/>
    <property type="molecule type" value="Genomic_DNA"/>
</dbReference>
<dbReference type="GeneID" id="19112956"/>
<feature type="compositionally biased region" description="Acidic residues" evidence="1">
    <location>
        <begin position="191"/>
        <end position="204"/>
    </location>
</feature>
<dbReference type="HOGENOM" id="CLU_1214544_0_0_1"/>
<evidence type="ECO:0000313" key="3">
    <source>
        <dbReference type="Proteomes" id="UP000011761"/>
    </source>
</evidence>
<organism evidence="2 3">
    <name type="scientific">Baudoinia panamericana (strain UAMH 10762)</name>
    <name type="common">Angels' share fungus</name>
    <name type="synonym">Baudoinia compniacensis (strain UAMH 10762)</name>
    <dbReference type="NCBI Taxonomy" id="717646"/>
    <lineage>
        <taxon>Eukaryota</taxon>
        <taxon>Fungi</taxon>
        <taxon>Dikarya</taxon>
        <taxon>Ascomycota</taxon>
        <taxon>Pezizomycotina</taxon>
        <taxon>Dothideomycetes</taxon>
        <taxon>Dothideomycetidae</taxon>
        <taxon>Mycosphaerellales</taxon>
        <taxon>Teratosphaeriaceae</taxon>
        <taxon>Baudoinia</taxon>
    </lineage>
</organism>
<feature type="compositionally biased region" description="Acidic residues" evidence="1">
    <location>
        <begin position="219"/>
        <end position="228"/>
    </location>
</feature>
<feature type="region of interest" description="Disordered" evidence="1">
    <location>
        <begin position="118"/>
        <end position="228"/>
    </location>
</feature>
<name>M2N7K6_BAUPA</name>
<evidence type="ECO:0000313" key="2">
    <source>
        <dbReference type="EMBL" id="EMD00074.1"/>
    </source>
</evidence>
<sequence>MLHLIYPFTIPFLRCNHSQSSAKERITLPQTTFKSSINDTRSSSTALLKHPKPLSNMPLSQKQMEYLGLAWQCFDNEPKIDYEKFYRIAGLASANSARELMRVTKKKLKEEYGALSGSVQNASGANGGTPKRATPAKKTPLVKQSKKVKGDDEADDEEGGSAYEDHSSASKIARKRKATPAVRTKTAALVQEEEEVVSEVDDETPVMKKMRANEIKPEPEDDFDGDFQ</sequence>
<dbReference type="RefSeq" id="XP_007672574.1">
    <property type="nucleotide sequence ID" value="XM_007674384.1"/>
</dbReference>
<keyword evidence="3" id="KW-1185">Reference proteome</keyword>
<dbReference type="Proteomes" id="UP000011761">
    <property type="component" value="Unassembled WGS sequence"/>
</dbReference>
<protein>
    <submittedName>
        <fullName evidence="2">Uncharacterized protein</fullName>
    </submittedName>
</protein>
<accession>M2N7K6</accession>
<dbReference type="AlphaFoldDB" id="M2N7K6"/>
<proteinExistence type="predicted"/>
<dbReference type="OrthoDB" id="5403747at2759"/>
<gene>
    <name evidence="2" type="ORF">BAUCODRAFT_364398</name>
</gene>
<dbReference type="eggNOG" id="ENOG502RQE1">
    <property type="taxonomic scope" value="Eukaryota"/>
</dbReference>
<dbReference type="KEGG" id="bcom:BAUCODRAFT_364398"/>